<dbReference type="EMBL" id="LZYH01001122">
    <property type="protein sequence ID" value="OFC40877.1"/>
    <property type="molecule type" value="Genomic_DNA"/>
</dbReference>
<evidence type="ECO:0000313" key="2">
    <source>
        <dbReference type="EMBL" id="OFC40877.1"/>
    </source>
</evidence>
<evidence type="ECO:0000256" key="1">
    <source>
        <dbReference type="SAM" id="MobiDB-lite"/>
    </source>
</evidence>
<gene>
    <name evidence="2" type="ORF">BAE30_16270</name>
</gene>
<proteinExistence type="predicted"/>
<protein>
    <submittedName>
        <fullName evidence="2">Uncharacterized protein</fullName>
    </submittedName>
</protein>
<sequence>MSDDSKIVGTSGRPKPPRAGMGRPAGVPNKTTRALKQALEESFERLGGVEWLVQLAATEPKAYAGLLAKLLPTQIDADVTAHPPITEIRRVIVDPKEVTHEP</sequence>
<name>A0A1E7YRI6_9PROT</name>
<accession>A0A1E7YRI6</accession>
<dbReference type="Proteomes" id="UP000175707">
    <property type="component" value="Unassembled WGS sequence"/>
</dbReference>
<feature type="region of interest" description="Disordered" evidence="1">
    <location>
        <begin position="1"/>
        <end position="29"/>
    </location>
</feature>
<reference evidence="2 3" key="1">
    <citation type="submission" date="2016-06" db="EMBL/GenBank/DDBJ databases">
        <title>Gene turnover analysis identifies the evolutionary adaptation of the extremophile Acidithiobacillus caldus.</title>
        <authorList>
            <person name="Zhang X."/>
        </authorList>
    </citation>
    <scope>NUCLEOTIDE SEQUENCE [LARGE SCALE GENOMIC DNA]</scope>
    <source>
        <strain evidence="2 3">S1</strain>
    </source>
</reference>
<evidence type="ECO:0000313" key="3">
    <source>
        <dbReference type="Proteomes" id="UP000175707"/>
    </source>
</evidence>
<organism evidence="2 3">
    <name type="scientific">Acidithiobacillus caldus</name>
    <dbReference type="NCBI Taxonomy" id="33059"/>
    <lineage>
        <taxon>Bacteria</taxon>
        <taxon>Pseudomonadati</taxon>
        <taxon>Pseudomonadota</taxon>
        <taxon>Acidithiobacillia</taxon>
        <taxon>Acidithiobacillales</taxon>
        <taxon>Acidithiobacillaceae</taxon>
        <taxon>Acidithiobacillus</taxon>
    </lineage>
</organism>
<comment type="caution">
    <text evidence="2">The sequence shown here is derived from an EMBL/GenBank/DDBJ whole genome shotgun (WGS) entry which is preliminary data.</text>
</comment>
<dbReference type="AlphaFoldDB" id="A0A1E7YRI6"/>